<accession>A0ABU2P8S3</accession>
<dbReference type="Gene3D" id="1.10.260.40">
    <property type="entry name" value="lambda repressor-like DNA-binding domains"/>
    <property type="match status" value="1"/>
</dbReference>
<protein>
    <submittedName>
        <fullName evidence="3">XRE family transcriptional regulator</fullName>
    </submittedName>
</protein>
<proteinExistence type="inferred from homology"/>
<dbReference type="InterPro" id="IPR010359">
    <property type="entry name" value="IrrE_HExxH"/>
</dbReference>
<sequence length="394" mass="44537">MSSSQRIPVAAGLLEWARRTAGFDKTLAAKRLAVKEERLSAWESGELQPTINQLRNMAKLYKRPLAVLLLPAPPKEFDALRDFRRTGEPGDLSWSPALHAEYKRALSQREVLLELSELSPASVVSSNDMFRVNREINPEDAGTALRKFMGMDTWKSGTISNPRNALRAAVEAVESHGILVMQTRDVDISEMRGFSISAWPHPVIILNGSDWPRPKLFTLLHEMCHLALNAGGLCDLHESQAQRRSEDKVEHFCNRVAASALMPASRVMNDPVVRATTQWTLEGLLDASQRFGASSEAFLLRLVTLGLARWETYWRLKPQLDAHYARLRREEKEKQKSTPGGPPYFLIKARNLGRKYVESVLDAYHSRAISSYDVVDYLDIKYDQLTKLEEAVTR</sequence>
<evidence type="ECO:0000256" key="1">
    <source>
        <dbReference type="ARBA" id="ARBA00007227"/>
    </source>
</evidence>
<dbReference type="Pfam" id="PF06114">
    <property type="entry name" value="Peptidase_M78"/>
    <property type="match status" value="1"/>
</dbReference>
<dbReference type="RefSeq" id="WP_311681339.1">
    <property type="nucleotide sequence ID" value="NZ_JAVREU010000004.1"/>
</dbReference>
<comment type="similarity">
    <text evidence="1">Belongs to the short-chain fatty acyl-CoA assimilation regulator (ScfR) family.</text>
</comment>
<organism evidence="3 4">
    <name type="scientific">Streptomyces dubilierae</name>
    <dbReference type="NCBI Taxonomy" id="3075533"/>
    <lineage>
        <taxon>Bacteria</taxon>
        <taxon>Bacillati</taxon>
        <taxon>Actinomycetota</taxon>
        <taxon>Actinomycetes</taxon>
        <taxon>Kitasatosporales</taxon>
        <taxon>Streptomycetaceae</taxon>
        <taxon>Streptomyces</taxon>
    </lineage>
</organism>
<reference evidence="4" key="1">
    <citation type="submission" date="2023-07" db="EMBL/GenBank/DDBJ databases">
        <title>30 novel species of actinomycetes from the DSMZ collection.</title>
        <authorList>
            <person name="Nouioui I."/>
        </authorList>
    </citation>
    <scope>NUCLEOTIDE SEQUENCE [LARGE SCALE GENOMIC DNA]</scope>
    <source>
        <strain evidence="4">DSM 41921</strain>
    </source>
</reference>
<name>A0ABU2P8S3_9ACTN</name>
<evidence type="ECO:0000259" key="2">
    <source>
        <dbReference type="PROSITE" id="PS50943"/>
    </source>
</evidence>
<dbReference type="PROSITE" id="PS50943">
    <property type="entry name" value="HTH_CROC1"/>
    <property type="match status" value="1"/>
</dbReference>
<evidence type="ECO:0000313" key="4">
    <source>
        <dbReference type="Proteomes" id="UP001183586"/>
    </source>
</evidence>
<dbReference type="EMBL" id="JAVREU010000004">
    <property type="protein sequence ID" value="MDT0388276.1"/>
    <property type="molecule type" value="Genomic_DNA"/>
</dbReference>
<dbReference type="SUPFAM" id="SSF47413">
    <property type="entry name" value="lambda repressor-like DNA-binding domains"/>
    <property type="match status" value="1"/>
</dbReference>
<feature type="domain" description="HTH cro/C1-type" evidence="2">
    <location>
        <begin position="29"/>
        <end position="68"/>
    </location>
</feature>
<dbReference type="InterPro" id="IPR052345">
    <property type="entry name" value="Rad_response_metalloprotease"/>
</dbReference>
<comment type="caution">
    <text evidence="3">The sequence shown here is derived from an EMBL/GenBank/DDBJ whole genome shotgun (WGS) entry which is preliminary data.</text>
</comment>
<evidence type="ECO:0000313" key="3">
    <source>
        <dbReference type="EMBL" id="MDT0388276.1"/>
    </source>
</evidence>
<dbReference type="PANTHER" id="PTHR43236">
    <property type="entry name" value="ANTITOXIN HIGA1"/>
    <property type="match status" value="1"/>
</dbReference>
<dbReference type="PANTHER" id="PTHR43236:SF2">
    <property type="entry name" value="BLL0069 PROTEIN"/>
    <property type="match status" value="1"/>
</dbReference>
<dbReference type="Gene3D" id="1.10.10.2910">
    <property type="match status" value="1"/>
</dbReference>
<gene>
    <name evidence="3" type="ORF">RM641_12650</name>
</gene>
<dbReference type="InterPro" id="IPR010982">
    <property type="entry name" value="Lambda_DNA-bd_dom_sf"/>
</dbReference>
<keyword evidence="4" id="KW-1185">Reference proteome</keyword>
<dbReference type="InterPro" id="IPR001387">
    <property type="entry name" value="Cro/C1-type_HTH"/>
</dbReference>
<dbReference type="Proteomes" id="UP001183586">
    <property type="component" value="Unassembled WGS sequence"/>
</dbReference>